<sequence>MELESIGTIVLIRTKSLKDGKITERKKDFSRWIGRSRRIAKFKARCSKKNKPNELRERFVFA</sequence>
<reference evidence="1 2" key="2">
    <citation type="journal article" date="2020" name="Int. J. Syst. Evol. Microbiol.">
        <title>Leptospira yasudae sp. nov. and Leptospira stimsonii sp. nov., two new species of the pathogenic group isolated from environmental sources.</title>
        <authorList>
            <person name="Casanovas-Massana A."/>
            <person name="Hamond C."/>
            <person name="Santos L.A."/>
            <person name="de Oliveira D."/>
            <person name="Hacker K.P."/>
            <person name="Balassiano I."/>
            <person name="Costa F."/>
            <person name="Medeiros M.A."/>
            <person name="Reis M.G."/>
            <person name="Ko A.I."/>
            <person name="Wunder E.A."/>
        </authorList>
    </citation>
    <scope>NUCLEOTIDE SEQUENCE [LARGE SCALE GENOMIC DNA]</scope>
    <source>
        <strain evidence="1 2">B21</strain>
    </source>
</reference>
<gene>
    <name evidence="1" type="ORF">DLM77_04125</name>
</gene>
<protein>
    <submittedName>
        <fullName evidence="1">Uncharacterized protein</fullName>
    </submittedName>
</protein>
<reference evidence="2" key="1">
    <citation type="submission" date="2018-05" db="EMBL/GenBank/DDBJ databases">
        <title>Leptospira yasudae sp. nov. and Leptospira stimsonii sp. nov., two pathogenic species of the genus Leptospira isolated from environmental sources.</title>
        <authorList>
            <person name="Casanovas-Massana A."/>
            <person name="Hamond C."/>
            <person name="Santos L.A."/>
            <person name="Hacker K.P."/>
            <person name="Balassiano I."/>
            <person name="Medeiros M.A."/>
            <person name="Reis M.G."/>
            <person name="Ko A.I."/>
            <person name="Wunder E.A."/>
        </authorList>
    </citation>
    <scope>NUCLEOTIDE SEQUENCE [LARGE SCALE GENOMIC DNA]</scope>
    <source>
        <strain evidence="2">B21</strain>
    </source>
</reference>
<evidence type="ECO:0000313" key="2">
    <source>
        <dbReference type="Proteomes" id="UP000285569"/>
    </source>
</evidence>
<accession>A0ABX9M5X1</accession>
<organism evidence="1 2">
    <name type="scientific">Leptospira yasudae</name>
    <dbReference type="NCBI Taxonomy" id="2202201"/>
    <lineage>
        <taxon>Bacteria</taxon>
        <taxon>Pseudomonadati</taxon>
        <taxon>Spirochaetota</taxon>
        <taxon>Spirochaetia</taxon>
        <taxon>Leptospirales</taxon>
        <taxon>Leptospiraceae</taxon>
        <taxon>Leptospira</taxon>
    </lineage>
</organism>
<evidence type="ECO:0000313" key="1">
    <source>
        <dbReference type="EMBL" id="RHX81295.1"/>
    </source>
</evidence>
<name>A0ABX9M5X1_9LEPT</name>
<dbReference type="EMBL" id="QHCR01000002">
    <property type="protein sequence ID" value="RHX81295.1"/>
    <property type="molecule type" value="Genomic_DNA"/>
</dbReference>
<comment type="caution">
    <text evidence="1">The sequence shown here is derived from an EMBL/GenBank/DDBJ whole genome shotgun (WGS) entry which is preliminary data.</text>
</comment>
<proteinExistence type="predicted"/>
<keyword evidence="2" id="KW-1185">Reference proteome</keyword>
<dbReference type="Proteomes" id="UP000285569">
    <property type="component" value="Unassembled WGS sequence"/>
</dbReference>